<proteinExistence type="predicted"/>
<dbReference type="GO" id="GO:0034058">
    <property type="term" value="P:endosomal vesicle fusion"/>
    <property type="evidence" value="ECO:0007669"/>
    <property type="project" value="TreeGrafter"/>
</dbReference>
<feature type="repeat" description="CHCR" evidence="6">
    <location>
        <begin position="573"/>
        <end position="726"/>
    </location>
</feature>
<evidence type="ECO:0000256" key="1">
    <source>
        <dbReference type="ARBA" id="ARBA00004371"/>
    </source>
</evidence>
<dbReference type="SUPFAM" id="SSF48371">
    <property type="entry name" value="ARM repeat"/>
    <property type="match status" value="1"/>
</dbReference>
<comment type="subcellular location">
    <subcellularLocation>
        <location evidence="1">Lysosome</location>
    </subcellularLocation>
</comment>
<feature type="compositionally biased region" description="Polar residues" evidence="7">
    <location>
        <begin position="1"/>
        <end position="15"/>
    </location>
</feature>
<dbReference type="InterPro" id="IPR001680">
    <property type="entry name" value="WD40_rpt"/>
</dbReference>
<dbReference type="SMART" id="SM00320">
    <property type="entry name" value="WD40"/>
    <property type="match status" value="1"/>
</dbReference>
<dbReference type="Pfam" id="PF23556">
    <property type="entry name" value="TPR_Vps41"/>
    <property type="match status" value="1"/>
</dbReference>
<dbReference type="SUPFAM" id="SSF50978">
    <property type="entry name" value="WD40 repeat-like"/>
    <property type="match status" value="1"/>
</dbReference>
<dbReference type="InterPro" id="IPR016024">
    <property type="entry name" value="ARM-type_fold"/>
</dbReference>
<dbReference type="KEGG" id="pxu:106119075"/>
<protein>
    <submittedName>
        <fullName evidence="9">Vacuolar protein sorting-associated protein 41 homolog</fullName>
    </submittedName>
</protein>
<feature type="domain" description="Vps41 beta-propeller" evidence="8">
    <location>
        <begin position="21"/>
        <end position="360"/>
    </location>
</feature>
<accession>A0AAJ6ZC09</accession>
<dbReference type="GO" id="GO:0006623">
    <property type="term" value="P:protein targeting to vacuole"/>
    <property type="evidence" value="ECO:0007669"/>
    <property type="project" value="InterPro"/>
</dbReference>
<organism evidence="9">
    <name type="scientific">Papilio xuthus</name>
    <name type="common">Asian swallowtail butterfly</name>
    <dbReference type="NCBI Taxonomy" id="66420"/>
    <lineage>
        <taxon>Eukaryota</taxon>
        <taxon>Metazoa</taxon>
        <taxon>Ecdysozoa</taxon>
        <taxon>Arthropoda</taxon>
        <taxon>Hexapoda</taxon>
        <taxon>Insecta</taxon>
        <taxon>Pterygota</taxon>
        <taxon>Neoptera</taxon>
        <taxon>Endopterygota</taxon>
        <taxon>Lepidoptera</taxon>
        <taxon>Glossata</taxon>
        <taxon>Ditrysia</taxon>
        <taxon>Papilionoidea</taxon>
        <taxon>Papilionidae</taxon>
        <taxon>Papilioninae</taxon>
        <taxon>Papilio</taxon>
    </lineage>
</organism>
<dbReference type="InterPro" id="IPR015943">
    <property type="entry name" value="WD40/YVTN_repeat-like_dom_sf"/>
</dbReference>
<dbReference type="InterPro" id="IPR057780">
    <property type="entry name" value="Beta-prop_Vps41"/>
</dbReference>
<gene>
    <name evidence="9" type="primary">LOC106119075</name>
</gene>
<dbReference type="PANTHER" id="PTHR12616">
    <property type="entry name" value="VACUOLAR PROTEIN SORTING VPS41"/>
    <property type="match status" value="1"/>
</dbReference>
<dbReference type="InterPro" id="IPR045111">
    <property type="entry name" value="Vps41/Vps8"/>
</dbReference>
<dbReference type="InterPro" id="IPR011990">
    <property type="entry name" value="TPR-like_helical_dom_sf"/>
</dbReference>
<dbReference type="GO" id="GO:0005764">
    <property type="term" value="C:lysosome"/>
    <property type="evidence" value="ECO:0007669"/>
    <property type="project" value="UniProtKB-SubCell"/>
</dbReference>
<dbReference type="AlphaFoldDB" id="A0AAJ6ZC09"/>
<evidence type="ECO:0000256" key="2">
    <source>
        <dbReference type="ARBA" id="ARBA00022448"/>
    </source>
</evidence>
<dbReference type="InterPro" id="IPR036322">
    <property type="entry name" value="WD40_repeat_dom_sf"/>
</dbReference>
<dbReference type="Proteomes" id="UP000694872">
    <property type="component" value="Unplaced"/>
</dbReference>
<sequence length="854" mass="98367">MNMTLNQESNDNMSSDGEPKLKYDRMGNDVQNILVTDAVSCICVHTKFICLGTQWGVIHLLDHEGNTVPFSQGNNQKDLQAHAIAVNKISVDENGDYIASCSDDGKVLVYGLYSNDNTHSLTLSRVVKSVALDPFYYKSGSGRRFLTGDNKLTLYEKTFLNRLRSTVLCECESYVQAIAWHDRFVAWASEVGVRVYDLVARCSLGLIQWEKSLNRSIEDFRCNLLWSAPKTLMIGWVDTIRICLIRKRSPIELQTRDDTEYLVDPVYTFQSKEYFISGLGPLDDQLVLLSVPKEPDPETGKSQRPILIVADYKDCEFNEFSADTLNIRGYEEYSCNDYFLDMLIEENRFFIVSPKEIIVASPYDIDDKVNWLTKKGEFERAIAVLDEVGGKTAQHSVVTVGVDYLDHLLTNQQYEAAAKICAKVCKNDKILWENQILKFDAVKQLRAISAYIPRVSEQVLSPHIYELILNEYLKEDPQGFLKLVKEWNPSLYRTGVIINWVLEHLLTTKVDNNVYLEALALLYCYQKKFDKALTTYLSLQHMDVFKLIKEHDMHTVIYDKILNLMQLDCDRAISILLEKFPVEDIDKQHGKTKIPVEVVEKQLENHDLYLFKYLDAYSKIEPNGRYHGKLIHLYAKYARPKLLPFLRCSDNYPIQEALDVCQSNEFYPEMVFLLSRIGNTREALQIIIEKLNDINQAINFCQEHNDKELWTDLIQQTVDKPECVTLLLKRIGNYVDPRMLIQHIQPGCEIKDLKECLAKMMCDYHLQMSVQEACKVITLRNYFDLHEKLIVGQQRGISVTDDFLCHVCQGRIIVRDLSNASNLIVYNCRHSFHIDCLPNGILCNNCYVCSAVKM</sequence>
<reference evidence="9" key="1">
    <citation type="submission" date="2025-08" db="UniProtKB">
        <authorList>
            <consortium name="RefSeq"/>
        </authorList>
    </citation>
    <scope>IDENTIFICATION</scope>
</reference>
<dbReference type="Pfam" id="PF23411">
    <property type="entry name" value="Beta-prop_Vps41"/>
    <property type="match status" value="1"/>
</dbReference>
<dbReference type="GO" id="GO:0005770">
    <property type="term" value="C:late endosome"/>
    <property type="evidence" value="ECO:0007669"/>
    <property type="project" value="TreeGrafter"/>
</dbReference>
<dbReference type="CTD" id="16990"/>
<dbReference type="PROSITE" id="PS50082">
    <property type="entry name" value="WD_REPEATS_2"/>
    <property type="match status" value="1"/>
</dbReference>
<name>A0AAJ6ZC09_PAPXU</name>
<evidence type="ECO:0000256" key="5">
    <source>
        <dbReference type="PROSITE-ProRule" id="PRU00221"/>
    </source>
</evidence>
<feature type="region of interest" description="Disordered" evidence="7">
    <location>
        <begin position="1"/>
        <end position="22"/>
    </location>
</feature>
<evidence type="ECO:0000256" key="7">
    <source>
        <dbReference type="SAM" id="MobiDB-lite"/>
    </source>
</evidence>
<feature type="repeat" description="WD" evidence="5">
    <location>
        <begin position="79"/>
        <end position="120"/>
    </location>
</feature>
<dbReference type="Gene3D" id="1.25.40.10">
    <property type="entry name" value="Tetratricopeptide repeat domain"/>
    <property type="match status" value="1"/>
</dbReference>
<evidence type="ECO:0000256" key="6">
    <source>
        <dbReference type="PROSITE-ProRule" id="PRU01006"/>
    </source>
</evidence>
<dbReference type="SMART" id="SM00299">
    <property type="entry name" value="CLH"/>
    <property type="match status" value="1"/>
</dbReference>
<dbReference type="RefSeq" id="XP_013169389.1">
    <property type="nucleotide sequence ID" value="XM_013313935.1"/>
</dbReference>
<dbReference type="PANTHER" id="PTHR12616:SF1">
    <property type="entry name" value="VACUOLAR PROTEIN SORTING-ASSOCIATED PROTEIN 41 HOMOLOG"/>
    <property type="match status" value="1"/>
</dbReference>
<keyword evidence="2" id="KW-0813">Transport</keyword>
<evidence type="ECO:0000313" key="9">
    <source>
        <dbReference type="RefSeq" id="XP_013169389.1"/>
    </source>
</evidence>
<dbReference type="PROSITE" id="PS50236">
    <property type="entry name" value="CHCR"/>
    <property type="match status" value="1"/>
</dbReference>
<dbReference type="GeneID" id="106119075"/>
<keyword evidence="3" id="KW-0653">Protein transport</keyword>
<dbReference type="GO" id="GO:0009267">
    <property type="term" value="P:cellular response to starvation"/>
    <property type="evidence" value="ECO:0007669"/>
    <property type="project" value="TreeGrafter"/>
</dbReference>
<dbReference type="InterPro" id="IPR000547">
    <property type="entry name" value="Clathrin_H-chain/VPS_repeat"/>
</dbReference>
<evidence type="ECO:0000256" key="4">
    <source>
        <dbReference type="ARBA" id="ARBA00023228"/>
    </source>
</evidence>
<keyword evidence="5" id="KW-0853">WD repeat</keyword>
<dbReference type="GO" id="GO:0016236">
    <property type="term" value="P:macroautophagy"/>
    <property type="evidence" value="ECO:0007669"/>
    <property type="project" value="TreeGrafter"/>
</dbReference>
<evidence type="ECO:0000259" key="8">
    <source>
        <dbReference type="Pfam" id="PF23411"/>
    </source>
</evidence>
<keyword evidence="4" id="KW-0458">Lysosome</keyword>
<evidence type="ECO:0000256" key="3">
    <source>
        <dbReference type="ARBA" id="ARBA00022927"/>
    </source>
</evidence>
<dbReference type="Gene3D" id="2.130.10.10">
    <property type="entry name" value="YVTN repeat-like/Quinoprotein amine dehydrogenase"/>
    <property type="match status" value="1"/>
</dbReference>
<dbReference type="GO" id="GO:0030897">
    <property type="term" value="C:HOPS complex"/>
    <property type="evidence" value="ECO:0007669"/>
    <property type="project" value="TreeGrafter"/>
</dbReference>